<name>A0A0C2N1J0_THEKT</name>
<feature type="compositionally biased region" description="Basic residues" evidence="1">
    <location>
        <begin position="29"/>
        <end position="38"/>
    </location>
</feature>
<protein>
    <recommendedName>
        <fullName evidence="4">Winged helix-turn helix domain-containing protein</fullName>
    </recommendedName>
</protein>
<dbReference type="Proteomes" id="UP000031668">
    <property type="component" value="Unassembled WGS sequence"/>
</dbReference>
<dbReference type="Gene3D" id="1.10.10.10">
    <property type="entry name" value="Winged helix-like DNA-binding domain superfamily/Winged helix DNA-binding domain"/>
    <property type="match status" value="1"/>
</dbReference>
<keyword evidence="3" id="KW-1185">Reference proteome</keyword>
<dbReference type="OMA" id="YFESRAR"/>
<evidence type="ECO:0000313" key="2">
    <source>
        <dbReference type="EMBL" id="KII70225.1"/>
    </source>
</evidence>
<dbReference type="InterPro" id="IPR009057">
    <property type="entry name" value="Homeodomain-like_sf"/>
</dbReference>
<accession>A0A0C2N1J0</accession>
<dbReference type="InterPro" id="IPR036388">
    <property type="entry name" value="WH-like_DNA-bd_sf"/>
</dbReference>
<dbReference type="OrthoDB" id="2194526at2759"/>
<gene>
    <name evidence="2" type="ORF">RF11_08287</name>
</gene>
<evidence type="ECO:0008006" key="4">
    <source>
        <dbReference type="Google" id="ProtNLM"/>
    </source>
</evidence>
<sequence>MGGSEPNEVDKQDSLMESKLEQEITPVKERRRSGRKNTKISNENREKIVAKSLEGCTIPEIVKSFKLNYQTVNSILRQYSKTGKIFKSERGGDRHSKLTVQAKEKLFTYVDRESNLTLKQISCWVEKELGIRISASTIGRLMCRFQWDLKQITSTLKIKNCEKTIKAREDYVYRYQELEEYYDDKNLIFLI</sequence>
<comment type="caution">
    <text evidence="2">The sequence shown here is derived from an EMBL/GenBank/DDBJ whole genome shotgun (WGS) entry which is preliminary data.</text>
</comment>
<organism evidence="2 3">
    <name type="scientific">Thelohanellus kitauei</name>
    <name type="common">Myxosporean</name>
    <dbReference type="NCBI Taxonomy" id="669202"/>
    <lineage>
        <taxon>Eukaryota</taxon>
        <taxon>Metazoa</taxon>
        <taxon>Cnidaria</taxon>
        <taxon>Myxozoa</taxon>
        <taxon>Myxosporea</taxon>
        <taxon>Bivalvulida</taxon>
        <taxon>Platysporina</taxon>
        <taxon>Myxobolidae</taxon>
        <taxon>Thelohanellus</taxon>
    </lineage>
</organism>
<reference evidence="2 3" key="1">
    <citation type="journal article" date="2014" name="Genome Biol. Evol.">
        <title>The genome of the myxosporean Thelohanellus kitauei shows adaptations to nutrient acquisition within its fish host.</title>
        <authorList>
            <person name="Yang Y."/>
            <person name="Xiong J."/>
            <person name="Zhou Z."/>
            <person name="Huo F."/>
            <person name="Miao W."/>
            <person name="Ran C."/>
            <person name="Liu Y."/>
            <person name="Zhang J."/>
            <person name="Feng J."/>
            <person name="Wang M."/>
            <person name="Wang M."/>
            <person name="Wang L."/>
            <person name="Yao B."/>
        </authorList>
    </citation>
    <scope>NUCLEOTIDE SEQUENCE [LARGE SCALE GENOMIC DNA]</scope>
    <source>
        <strain evidence="2">Wuqing</strain>
    </source>
</reference>
<feature type="region of interest" description="Disordered" evidence="1">
    <location>
        <begin position="1"/>
        <end position="43"/>
    </location>
</feature>
<dbReference type="SUPFAM" id="SSF46689">
    <property type="entry name" value="Homeodomain-like"/>
    <property type="match status" value="1"/>
</dbReference>
<evidence type="ECO:0000256" key="1">
    <source>
        <dbReference type="SAM" id="MobiDB-lite"/>
    </source>
</evidence>
<evidence type="ECO:0000313" key="3">
    <source>
        <dbReference type="Proteomes" id="UP000031668"/>
    </source>
</evidence>
<dbReference type="AlphaFoldDB" id="A0A0C2N1J0"/>
<feature type="compositionally biased region" description="Basic and acidic residues" evidence="1">
    <location>
        <begin position="8"/>
        <end position="28"/>
    </location>
</feature>
<dbReference type="EMBL" id="JWZT01002138">
    <property type="protein sequence ID" value="KII70225.1"/>
    <property type="molecule type" value="Genomic_DNA"/>
</dbReference>
<proteinExistence type="predicted"/>